<evidence type="ECO:0000256" key="1">
    <source>
        <dbReference type="SAM" id="SignalP"/>
    </source>
</evidence>
<dbReference type="EMBL" id="VSWC01000003">
    <property type="protein sequence ID" value="KAA1116385.1"/>
    <property type="molecule type" value="Genomic_DNA"/>
</dbReference>
<dbReference type="AlphaFoldDB" id="A0A5B0Q2I8"/>
<dbReference type="EMBL" id="VSWC01000029">
    <property type="protein sequence ID" value="KAA1107356.1"/>
    <property type="molecule type" value="Genomic_DNA"/>
</dbReference>
<dbReference type="OrthoDB" id="2508050at2759"/>
<organism evidence="2 4">
    <name type="scientific">Puccinia graminis f. sp. tritici</name>
    <dbReference type="NCBI Taxonomy" id="56615"/>
    <lineage>
        <taxon>Eukaryota</taxon>
        <taxon>Fungi</taxon>
        <taxon>Dikarya</taxon>
        <taxon>Basidiomycota</taxon>
        <taxon>Pucciniomycotina</taxon>
        <taxon>Pucciniomycetes</taxon>
        <taxon>Pucciniales</taxon>
        <taxon>Pucciniaceae</taxon>
        <taxon>Puccinia</taxon>
    </lineage>
</organism>
<protein>
    <recommendedName>
        <fullName evidence="5">Chitin-binding type-2 domain-containing protein</fullName>
    </recommendedName>
</protein>
<evidence type="ECO:0000313" key="3">
    <source>
        <dbReference type="EMBL" id="KAA1116385.1"/>
    </source>
</evidence>
<evidence type="ECO:0008006" key="5">
    <source>
        <dbReference type="Google" id="ProtNLM"/>
    </source>
</evidence>
<reference evidence="2 4" key="1">
    <citation type="submission" date="2019-05" db="EMBL/GenBank/DDBJ databases">
        <title>Emergence of the Ug99 lineage of the wheat stem rust pathogen through somatic hybridization.</title>
        <authorList>
            <person name="Li F."/>
            <person name="Upadhyaya N.M."/>
            <person name="Sperschneider J."/>
            <person name="Matny O."/>
            <person name="Nguyen-Phuc H."/>
            <person name="Mago R."/>
            <person name="Raley C."/>
            <person name="Miller M.E."/>
            <person name="Silverstein K.A.T."/>
            <person name="Henningsen E."/>
            <person name="Hirsch C.D."/>
            <person name="Visser B."/>
            <person name="Pretorius Z.A."/>
            <person name="Steffenson B.J."/>
            <person name="Schwessinger B."/>
            <person name="Dodds P.N."/>
            <person name="Figueroa M."/>
        </authorList>
    </citation>
    <scope>NUCLEOTIDE SEQUENCE [LARGE SCALE GENOMIC DNA]</scope>
    <source>
        <strain evidence="2">21-0</strain>
    </source>
</reference>
<proteinExistence type="predicted"/>
<evidence type="ECO:0000313" key="2">
    <source>
        <dbReference type="EMBL" id="KAA1107356.1"/>
    </source>
</evidence>
<keyword evidence="1" id="KW-0732">Signal</keyword>
<accession>A0A5B0Q2I8</accession>
<dbReference type="Proteomes" id="UP000324748">
    <property type="component" value="Unassembled WGS sequence"/>
</dbReference>
<gene>
    <name evidence="2" type="ORF">PGT21_011074</name>
    <name evidence="3" type="ORF">PGT21_011587</name>
</gene>
<keyword evidence="4" id="KW-1185">Reference proteome</keyword>
<sequence length="117" mass="12688">MPTIKSIFLLTVACLLSAPMAKGSPRMDPASSGCAHSIRSTASKDFTCQATYICYAGYSHPCGYGLTGEVEQCESCNHYSILSISTCPYGNHPSRSCRKHAVVNPRAGERRKYTDMS</sequence>
<name>A0A5B0Q2I8_PUCGR</name>
<feature type="signal peptide" evidence="1">
    <location>
        <begin position="1"/>
        <end position="23"/>
    </location>
</feature>
<evidence type="ECO:0000313" key="4">
    <source>
        <dbReference type="Proteomes" id="UP000324748"/>
    </source>
</evidence>
<feature type="chain" id="PRO_5036137938" description="Chitin-binding type-2 domain-containing protein" evidence="1">
    <location>
        <begin position="24"/>
        <end position="117"/>
    </location>
</feature>
<comment type="caution">
    <text evidence="2">The sequence shown here is derived from an EMBL/GenBank/DDBJ whole genome shotgun (WGS) entry which is preliminary data.</text>
</comment>